<feature type="transmembrane region" description="Helical" evidence="8">
    <location>
        <begin position="78"/>
        <end position="97"/>
    </location>
</feature>
<evidence type="ECO:0000256" key="4">
    <source>
        <dbReference type="ARBA" id="ARBA00022692"/>
    </source>
</evidence>
<gene>
    <name evidence="11" type="ORF">MPDQ_002384</name>
</gene>
<dbReference type="GO" id="GO:0016020">
    <property type="term" value="C:membrane"/>
    <property type="evidence" value="ECO:0007669"/>
    <property type="project" value="UniProtKB-SubCell"/>
</dbReference>
<dbReference type="Pfam" id="PF01545">
    <property type="entry name" value="Cation_efflux"/>
    <property type="match status" value="1"/>
</dbReference>
<feature type="domain" description="Cation efflux protein transmembrane" evidence="9">
    <location>
        <begin position="10"/>
        <end position="251"/>
    </location>
</feature>
<evidence type="ECO:0000313" key="12">
    <source>
        <dbReference type="Proteomes" id="UP000319663"/>
    </source>
</evidence>
<dbReference type="PANTHER" id="PTHR45820:SF5">
    <property type="entry name" value="DIFFUSION FACILITATOR FAMILY METAL ION TRANSPORTER, PUTATIVE-RELATED"/>
    <property type="match status" value="1"/>
</dbReference>
<evidence type="ECO:0000256" key="5">
    <source>
        <dbReference type="ARBA" id="ARBA00022833"/>
    </source>
</evidence>
<feature type="transmembrane region" description="Helical" evidence="8">
    <location>
        <begin position="39"/>
        <end position="57"/>
    </location>
</feature>
<feature type="transmembrane region" description="Helical" evidence="8">
    <location>
        <begin position="220"/>
        <end position="241"/>
    </location>
</feature>
<evidence type="ECO:0000256" key="1">
    <source>
        <dbReference type="ARBA" id="ARBA00004141"/>
    </source>
</evidence>
<keyword evidence="3" id="KW-0813">Transport</keyword>
<keyword evidence="5" id="KW-0862">Zinc</keyword>
<name>A0A507QKK9_MONPU</name>
<sequence>MSLIQRLSAVIGISVCFFVAEISVGFYTHSLALIADAFHYLNDLVGFIIALIAAIVAEKRNPPQALTYGWQRVHLLGAFFNGVLLFGLGISVFLQSIERFMSLHRIERPELVLIMGCIGLGLNILSALLLRGHGHSHGHDYHSVSRQVITSENPECNSLADDKHLNHRHHKNAPMDSSKGSRHDLAVAGVMIHIICDAANNFGVIIAALVIWLARYGGRFYADPAVSMGIAVTLFLSSLPLRTVKDTGLILLQSAPDEVNLDDVKHDLEQIPAVLGVHELHIWRLNQRKCLASAHIVLSDDDQVDFKEIAKTINECFHAYEIHSATLQPEVIGRRLSPETAGPLEEGKA</sequence>
<evidence type="ECO:0000256" key="8">
    <source>
        <dbReference type="SAM" id="Phobius"/>
    </source>
</evidence>
<evidence type="ECO:0000256" key="6">
    <source>
        <dbReference type="ARBA" id="ARBA00022989"/>
    </source>
</evidence>
<dbReference type="AlphaFoldDB" id="A0A507QKK9"/>
<dbReference type="Gene3D" id="1.20.1510.10">
    <property type="entry name" value="Cation efflux protein transmembrane domain"/>
    <property type="match status" value="1"/>
</dbReference>
<dbReference type="GO" id="GO:0006882">
    <property type="term" value="P:intracellular zinc ion homeostasis"/>
    <property type="evidence" value="ECO:0007669"/>
    <property type="project" value="TreeGrafter"/>
</dbReference>
<dbReference type="InterPro" id="IPR027469">
    <property type="entry name" value="Cation_efflux_TMD_sf"/>
</dbReference>
<keyword evidence="6 8" id="KW-1133">Transmembrane helix</keyword>
<dbReference type="InterPro" id="IPR002524">
    <property type="entry name" value="Cation_efflux"/>
</dbReference>
<dbReference type="Proteomes" id="UP000319663">
    <property type="component" value="Unassembled WGS sequence"/>
</dbReference>
<dbReference type="NCBIfam" id="TIGR01297">
    <property type="entry name" value="CDF"/>
    <property type="match status" value="1"/>
</dbReference>
<dbReference type="SUPFAM" id="SSF161111">
    <property type="entry name" value="Cation efflux protein transmembrane domain-like"/>
    <property type="match status" value="1"/>
</dbReference>
<keyword evidence="7 8" id="KW-0472">Membrane</keyword>
<evidence type="ECO:0000259" key="10">
    <source>
        <dbReference type="Pfam" id="PF16916"/>
    </source>
</evidence>
<proteinExistence type="inferred from homology"/>
<dbReference type="Pfam" id="PF16916">
    <property type="entry name" value="ZT_dimer"/>
    <property type="match status" value="1"/>
</dbReference>
<evidence type="ECO:0000256" key="3">
    <source>
        <dbReference type="ARBA" id="ARBA00022448"/>
    </source>
</evidence>
<reference evidence="11 12" key="1">
    <citation type="submission" date="2019-06" db="EMBL/GenBank/DDBJ databases">
        <title>Wine fermentation using esterase from Monascus purpureus.</title>
        <authorList>
            <person name="Geng C."/>
            <person name="Zhang Y."/>
        </authorList>
    </citation>
    <scope>NUCLEOTIDE SEQUENCE [LARGE SCALE GENOMIC DNA]</scope>
    <source>
        <strain evidence="11">HQ1</strain>
    </source>
</reference>
<comment type="subcellular location">
    <subcellularLocation>
        <location evidence="1">Membrane</location>
        <topology evidence="1">Multi-pass membrane protein</topology>
    </subcellularLocation>
</comment>
<evidence type="ECO:0000313" key="11">
    <source>
        <dbReference type="EMBL" id="TQB69056.1"/>
    </source>
</evidence>
<dbReference type="InterPro" id="IPR036837">
    <property type="entry name" value="Cation_efflux_CTD_sf"/>
</dbReference>
<dbReference type="GO" id="GO:0005385">
    <property type="term" value="F:zinc ion transmembrane transporter activity"/>
    <property type="evidence" value="ECO:0007669"/>
    <property type="project" value="TreeGrafter"/>
</dbReference>
<organism evidence="11 12">
    <name type="scientific">Monascus purpureus</name>
    <name type="common">Red mold</name>
    <name type="synonym">Monascus anka</name>
    <dbReference type="NCBI Taxonomy" id="5098"/>
    <lineage>
        <taxon>Eukaryota</taxon>
        <taxon>Fungi</taxon>
        <taxon>Dikarya</taxon>
        <taxon>Ascomycota</taxon>
        <taxon>Pezizomycotina</taxon>
        <taxon>Eurotiomycetes</taxon>
        <taxon>Eurotiomycetidae</taxon>
        <taxon>Eurotiales</taxon>
        <taxon>Aspergillaceae</taxon>
        <taxon>Monascus</taxon>
    </lineage>
</organism>
<feature type="transmembrane region" description="Helical" evidence="8">
    <location>
        <begin position="185"/>
        <end position="214"/>
    </location>
</feature>
<keyword evidence="12" id="KW-1185">Reference proteome</keyword>
<dbReference type="STRING" id="5098.A0A507QKK9"/>
<accession>A0A507QKK9</accession>
<comment type="caution">
    <text evidence="11">The sequence shown here is derived from an EMBL/GenBank/DDBJ whole genome shotgun (WGS) entry which is preliminary data.</text>
</comment>
<dbReference type="EMBL" id="VIFY01000174">
    <property type="protein sequence ID" value="TQB69056.1"/>
    <property type="molecule type" value="Genomic_DNA"/>
</dbReference>
<dbReference type="PANTHER" id="PTHR45820">
    <property type="entry name" value="FI23527P1"/>
    <property type="match status" value="1"/>
</dbReference>
<dbReference type="SUPFAM" id="SSF160240">
    <property type="entry name" value="Cation efflux protein cytoplasmic domain-like"/>
    <property type="match status" value="1"/>
</dbReference>
<feature type="transmembrane region" description="Helical" evidence="8">
    <location>
        <begin position="112"/>
        <end position="130"/>
    </location>
</feature>
<keyword evidence="4 8" id="KW-0812">Transmembrane</keyword>
<evidence type="ECO:0000256" key="7">
    <source>
        <dbReference type="ARBA" id="ARBA00023136"/>
    </source>
</evidence>
<dbReference type="InterPro" id="IPR027470">
    <property type="entry name" value="Cation_efflux_CTD"/>
</dbReference>
<feature type="transmembrane region" description="Helical" evidence="8">
    <location>
        <begin position="7"/>
        <end position="27"/>
    </location>
</feature>
<evidence type="ECO:0000259" key="9">
    <source>
        <dbReference type="Pfam" id="PF01545"/>
    </source>
</evidence>
<comment type="similarity">
    <text evidence="2">Belongs to the cation diffusion facilitator (CDF) transporter (TC 2.A.4) family. SLC30A subfamily.</text>
</comment>
<evidence type="ECO:0000256" key="2">
    <source>
        <dbReference type="ARBA" id="ARBA00008873"/>
    </source>
</evidence>
<feature type="domain" description="Cation efflux protein cytoplasmic" evidence="10">
    <location>
        <begin position="256"/>
        <end position="330"/>
    </location>
</feature>
<protein>
    <submittedName>
        <fullName evidence="11">Uncharacterized protein</fullName>
    </submittedName>
</protein>
<dbReference type="InterPro" id="IPR058533">
    <property type="entry name" value="Cation_efflux_TM"/>
</dbReference>